<name>A0A0J9SHD4_PLAVI</name>
<accession>A0A0J9SHD4</accession>
<gene>
    <name evidence="2" type="ORF">PVIIG_06123</name>
</gene>
<sequence length="413" mass="48078">MSYPCKEAFEYPSYECYIDIKHQFGKKLKDNDYIDPKIVSFVKTYKPDKLQKLNELSDVFTNLKKFLSNHHVFGFRNYYGQGICNYISYLLCDKIRDTYGECDEKAFNALKEFVNGYNNNYDSYMCREMLNRIDSTEYEKLKKLYQLYDKYIYLSPSGQHRHDDYCKDMLYLVRLYNSFLYKYASRSSYFYDIFTEFKVLMENIIENAKKVPKCKEQNFILGKQSLIKPIEENIQAPPIISLESEGKLPQGDPLDSEVKSEPPELTSSLTTSAREQDRAYSGNSQRSEVASNFVPRESADRNQAHEKLDNSEHESSRRQQSYVSRGPYGLGNYYESRGYLKTNEILSPEENTIVEKEQLELGPEKGNAGLMTKIQDAFSGFINEVQPGPVLGVSVYSSWILLWRKKRTIPSNS</sequence>
<feature type="compositionally biased region" description="Basic and acidic residues" evidence="1">
    <location>
        <begin position="297"/>
        <end position="317"/>
    </location>
</feature>
<proteinExistence type="predicted"/>
<organism evidence="2 3">
    <name type="scientific">Plasmodium vivax India VII</name>
    <dbReference type="NCBI Taxonomy" id="1077284"/>
    <lineage>
        <taxon>Eukaryota</taxon>
        <taxon>Sar</taxon>
        <taxon>Alveolata</taxon>
        <taxon>Apicomplexa</taxon>
        <taxon>Aconoidasida</taxon>
        <taxon>Haemosporida</taxon>
        <taxon>Plasmodiidae</taxon>
        <taxon>Plasmodium</taxon>
        <taxon>Plasmodium (Plasmodium)</taxon>
    </lineage>
</organism>
<evidence type="ECO:0008006" key="4">
    <source>
        <dbReference type="Google" id="ProtNLM"/>
    </source>
</evidence>
<evidence type="ECO:0000256" key="1">
    <source>
        <dbReference type="SAM" id="MobiDB-lite"/>
    </source>
</evidence>
<evidence type="ECO:0000313" key="3">
    <source>
        <dbReference type="Proteomes" id="UP000053562"/>
    </source>
</evidence>
<feature type="region of interest" description="Disordered" evidence="1">
    <location>
        <begin position="243"/>
        <end position="329"/>
    </location>
</feature>
<reference evidence="2 3" key="1">
    <citation type="submission" date="2011-08" db="EMBL/GenBank/DDBJ databases">
        <title>The Genome Sequence of Plasmodium vivax India VII.</title>
        <authorList>
            <consortium name="The Broad Institute Genome Sequencing Platform"/>
            <consortium name="The Broad Institute Genome Sequencing Center for Infectious Disease"/>
            <person name="Neafsey D."/>
            <person name="Carlton J."/>
            <person name="Barnwell J."/>
            <person name="Collins W."/>
            <person name="Escalante A."/>
            <person name="Mullikin J."/>
            <person name="Saul A."/>
            <person name="Guigo R."/>
            <person name="Camara F."/>
            <person name="Young S.K."/>
            <person name="Zeng Q."/>
            <person name="Gargeya S."/>
            <person name="Fitzgerald M."/>
            <person name="Haas B."/>
            <person name="Abouelleil A."/>
            <person name="Alvarado L."/>
            <person name="Arachchi H.M."/>
            <person name="Berlin A."/>
            <person name="Brown A."/>
            <person name="Chapman S.B."/>
            <person name="Chen Z."/>
            <person name="Dunbar C."/>
            <person name="Freedman E."/>
            <person name="Gearin G."/>
            <person name="Gellesch M."/>
            <person name="Goldberg J."/>
            <person name="Griggs A."/>
            <person name="Gujja S."/>
            <person name="Heiman D."/>
            <person name="Howarth C."/>
            <person name="Larson L."/>
            <person name="Lui A."/>
            <person name="MacDonald P.J.P."/>
            <person name="Montmayeur A."/>
            <person name="Murphy C."/>
            <person name="Neiman D."/>
            <person name="Pearson M."/>
            <person name="Priest M."/>
            <person name="Roberts A."/>
            <person name="Saif S."/>
            <person name="Shea T."/>
            <person name="Shenoy N."/>
            <person name="Sisk P."/>
            <person name="Stolte C."/>
            <person name="Sykes S."/>
            <person name="Wortman J."/>
            <person name="Nusbaum C."/>
            <person name="Birren B."/>
        </authorList>
    </citation>
    <scope>NUCLEOTIDE SEQUENCE [LARGE SCALE GENOMIC DNA]</scope>
    <source>
        <strain evidence="2 3">India VII</strain>
    </source>
</reference>
<dbReference type="Proteomes" id="UP000053562">
    <property type="component" value="Unassembled WGS sequence"/>
</dbReference>
<dbReference type="AlphaFoldDB" id="A0A0J9SHD4"/>
<feature type="compositionally biased region" description="Polar residues" evidence="1">
    <location>
        <begin position="281"/>
        <end position="290"/>
    </location>
</feature>
<protein>
    <recommendedName>
        <fullName evidence="4">VIR protein</fullName>
    </recommendedName>
</protein>
<dbReference type="EMBL" id="KQ234194">
    <property type="protein sequence ID" value="KMZ82415.1"/>
    <property type="molecule type" value="Genomic_DNA"/>
</dbReference>
<evidence type="ECO:0000313" key="2">
    <source>
        <dbReference type="EMBL" id="KMZ82415.1"/>
    </source>
</evidence>